<sequence>METVYIITFSSTNSSLMLYKILKDSKMKVTMIQTPCKLSAGCSRALEIKQLDLSKAIEKINNFNIEIQSIYKKFINPKTRRYEYLEISC</sequence>
<comment type="caution">
    <text evidence="2">The sequence shown here is derived from an EMBL/GenBank/DDBJ whole genome shotgun (WGS) entry which is preliminary data.</text>
</comment>
<feature type="domain" description="Putative Se/S carrier protein-like" evidence="1">
    <location>
        <begin position="5"/>
        <end position="72"/>
    </location>
</feature>
<keyword evidence="3" id="KW-1185">Reference proteome</keyword>
<gene>
    <name evidence="2" type="ORF">CLHOM_14560</name>
</gene>
<organism evidence="2 3">
    <name type="scientific">Clostridium homopropionicum DSM 5847</name>
    <dbReference type="NCBI Taxonomy" id="1121318"/>
    <lineage>
        <taxon>Bacteria</taxon>
        <taxon>Bacillati</taxon>
        <taxon>Bacillota</taxon>
        <taxon>Clostridia</taxon>
        <taxon>Eubacteriales</taxon>
        <taxon>Clostridiaceae</taxon>
        <taxon>Clostridium</taxon>
    </lineage>
</organism>
<name>A0A0L6ZBA9_9CLOT</name>
<evidence type="ECO:0000259" key="1">
    <source>
        <dbReference type="Pfam" id="PF11823"/>
    </source>
</evidence>
<reference evidence="3" key="1">
    <citation type="submission" date="2015-08" db="EMBL/GenBank/DDBJ databases">
        <title>Genome sequence of the strict anaerobe Clostridium homopropionicum LuHBu1 (DSM 5847T).</title>
        <authorList>
            <person name="Poehlein A."/>
            <person name="Beck M."/>
            <person name="Schiel-Bengelsdorf B."/>
            <person name="Bengelsdorf F.R."/>
            <person name="Daniel R."/>
            <person name="Duerre P."/>
        </authorList>
    </citation>
    <scope>NUCLEOTIDE SEQUENCE [LARGE SCALE GENOMIC DNA]</scope>
    <source>
        <strain evidence="3">DSM 5847</strain>
    </source>
</reference>
<dbReference type="RefSeq" id="WP_052221012.1">
    <property type="nucleotide sequence ID" value="NZ_LHUR01000018.1"/>
</dbReference>
<evidence type="ECO:0000313" key="3">
    <source>
        <dbReference type="Proteomes" id="UP000037043"/>
    </source>
</evidence>
<dbReference type="InterPro" id="IPR021778">
    <property type="entry name" value="Se/S_carrier-like"/>
</dbReference>
<evidence type="ECO:0000313" key="2">
    <source>
        <dbReference type="EMBL" id="KOA20251.1"/>
    </source>
</evidence>
<protein>
    <recommendedName>
        <fullName evidence="1">Putative Se/S carrier protein-like domain-containing protein</fullName>
    </recommendedName>
</protein>
<dbReference type="STRING" id="36844.SAMN04488501_11114"/>
<dbReference type="PATRIC" id="fig|1121318.3.peg.1461"/>
<dbReference type="AlphaFoldDB" id="A0A0L6ZBA9"/>
<proteinExistence type="predicted"/>
<dbReference type="Proteomes" id="UP000037043">
    <property type="component" value="Unassembled WGS sequence"/>
</dbReference>
<dbReference type="EMBL" id="LHUR01000018">
    <property type="protein sequence ID" value="KOA20251.1"/>
    <property type="molecule type" value="Genomic_DNA"/>
</dbReference>
<accession>A0A0L6ZBA9</accession>
<dbReference type="Pfam" id="PF11823">
    <property type="entry name" value="Se_S_carrier"/>
    <property type="match status" value="1"/>
</dbReference>